<keyword evidence="4" id="KW-1185">Reference proteome</keyword>
<gene>
    <name evidence="3" type="ORF">BKA23_1568</name>
</gene>
<dbReference type="Gene3D" id="3.20.20.30">
    <property type="entry name" value="Luciferase-like domain"/>
    <property type="match status" value="1"/>
</dbReference>
<dbReference type="InterPro" id="IPR019951">
    <property type="entry name" value="F420_OxRdatse_Rv3520c_pred"/>
</dbReference>
<feature type="domain" description="Luciferase-like" evidence="2">
    <location>
        <begin position="11"/>
        <end position="331"/>
    </location>
</feature>
<evidence type="ECO:0000313" key="3">
    <source>
        <dbReference type="EMBL" id="TWE12750.1"/>
    </source>
</evidence>
<evidence type="ECO:0000259" key="2">
    <source>
        <dbReference type="Pfam" id="PF00296"/>
    </source>
</evidence>
<dbReference type="InterPro" id="IPR011251">
    <property type="entry name" value="Luciferase-like_dom"/>
</dbReference>
<sequence length="362" mass="38878">MRLGINLGYWGTRGTDDLVTMLALAQAADTAGYDIAWLSEVYGSDAPTLVAHLSAHTSRLHWGTAVMQIPARTPAMTAMTAATLDRITGGRFCVGLGVSGPQVSEGWHGVRFDDPLGRTREYVDIVRRALARKSVDYDGDHFQLPLAGGQGKALRLLLRPEQKTVPIYLASIGPRNLELTGEIADGWLGIFVSPEHLHEQLEHLRAGRHANSHDVNSHDTDGPGDLDGFDVAASANLSIADDLDIAADRLRDNAALYVGGMGSRRSNFYNALAGRMGYADAAAAIQRLYLDGRPRDAAAAVPLGFIGQTALVGPRERIAPRLHAYADAGVTTLNITPYGDSLDDRIASVHALAELMQQEGLR</sequence>
<dbReference type="Pfam" id="PF00296">
    <property type="entry name" value="Bac_luciferase"/>
    <property type="match status" value="1"/>
</dbReference>
<dbReference type="InterPro" id="IPR036661">
    <property type="entry name" value="Luciferase-like_sf"/>
</dbReference>
<dbReference type="GO" id="GO:0016705">
    <property type="term" value="F:oxidoreductase activity, acting on paired donors, with incorporation or reduction of molecular oxygen"/>
    <property type="evidence" value="ECO:0007669"/>
    <property type="project" value="InterPro"/>
</dbReference>
<dbReference type="RefSeq" id="WP_145226975.1">
    <property type="nucleotide sequence ID" value="NZ_VIVQ01000001.1"/>
</dbReference>
<protein>
    <submittedName>
        <fullName evidence="3">F420-dependent oxidoreductase-like protein</fullName>
    </submittedName>
</protein>
<dbReference type="EMBL" id="VIVQ01000001">
    <property type="protein sequence ID" value="TWE12750.1"/>
    <property type="molecule type" value="Genomic_DNA"/>
</dbReference>
<dbReference type="PANTHER" id="PTHR43244:SF1">
    <property type="entry name" value="5,10-METHYLENETETRAHYDROMETHANOPTERIN REDUCTASE"/>
    <property type="match status" value="1"/>
</dbReference>
<evidence type="ECO:0000256" key="1">
    <source>
        <dbReference type="ARBA" id="ARBA00023002"/>
    </source>
</evidence>
<dbReference type="Proteomes" id="UP000318297">
    <property type="component" value="Unassembled WGS sequence"/>
</dbReference>
<comment type="caution">
    <text evidence="3">The sequence shown here is derived from an EMBL/GenBank/DDBJ whole genome shotgun (WGS) entry which is preliminary data.</text>
</comment>
<dbReference type="PANTHER" id="PTHR43244">
    <property type="match status" value="1"/>
</dbReference>
<name>A0A561EAW4_9MICO</name>
<dbReference type="CDD" id="cd01097">
    <property type="entry name" value="Tetrahydromethanopterin_reductase"/>
    <property type="match status" value="1"/>
</dbReference>
<keyword evidence="1" id="KW-0560">Oxidoreductase</keyword>
<dbReference type="AlphaFoldDB" id="A0A561EAW4"/>
<organism evidence="3 4">
    <name type="scientific">Rudaeicoccus suwonensis</name>
    <dbReference type="NCBI Taxonomy" id="657409"/>
    <lineage>
        <taxon>Bacteria</taxon>
        <taxon>Bacillati</taxon>
        <taxon>Actinomycetota</taxon>
        <taxon>Actinomycetes</taxon>
        <taxon>Micrococcales</taxon>
        <taxon>Dermacoccaceae</taxon>
        <taxon>Rudaeicoccus</taxon>
    </lineage>
</organism>
<dbReference type="OrthoDB" id="5241778at2"/>
<dbReference type="InterPro" id="IPR050564">
    <property type="entry name" value="F420-G6PD/mer"/>
</dbReference>
<proteinExistence type="predicted"/>
<dbReference type="SUPFAM" id="SSF51679">
    <property type="entry name" value="Bacterial luciferase-like"/>
    <property type="match status" value="1"/>
</dbReference>
<evidence type="ECO:0000313" key="4">
    <source>
        <dbReference type="Proteomes" id="UP000318297"/>
    </source>
</evidence>
<accession>A0A561EAW4</accession>
<dbReference type="NCBIfam" id="TIGR03559">
    <property type="entry name" value="F420_Rv3520c"/>
    <property type="match status" value="1"/>
</dbReference>
<reference evidence="3 4" key="1">
    <citation type="submission" date="2019-06" db="EMBL/GenBank/DDBJ databases">
        <title>Sequencing the genomes of 1000 actinobacteria strains.</title>
        <authorList>
            <person name="Klenk H.-P."/>
        </authorList>
    </citation>
    <scope>NUCLEOTIDE SEQUENCE [LARGE SCALE GENOMIC DNA]</scope>
    <source>
        <strain evidence="3 4">DSM 19560</strain>
    </source>
</reference>